<organism evidence="1 2">
    <name type="scientific">Dreissena polymorpha</name>
    <name type="common">Zebra mussel</name>
    <name type="synonym">Mytilus polymorpha</name>
    <dbReference type="NCBI Taxonomy" id="45954"/>
    <lineage>
        <taxon>Eukaryota</taxon>
        <taxon>Metazoa</taxon>
        <taxon>Spiralia</taxon>
        <taxon>Lophotrochozoa</taxon>
        <taxon>Mollusca</taxon>
        <taxon>Bivalvia</taxon>
        <taxon>Autobranchia</taxon>
        <taxon>Heteroconchia</taxon>
        <taxon>Euheterodonta</taxon>
        <taxon>Imparidentia</taxon>
        <taxon>Neoheterodontei</taxon>
        <taxon>Myida</taxon>
        <taxon>Dreissenoidea</taxon>
        <taxon>Dreissenidae</taxon>
        <taxon>Dreissena</taxon>
    </lineage>
</organism>
<dbReference type="AlphaFoldDB" id="A0A9D3Z5T3"/>
<reference evidence="1" key="1">
    <citation type="journal article" date="2019" name="bioRxiv">
        <title>The Genome of the Zebra Mussel, Dreissena polymorpha: A Resource for Invasive Species Research.</title>
        <authorList>
            <person name="McCartney M.A."/>
            <person name="Auch B."/>
            <person name="Kono T."/>
            <person name="Mallez S."/>
            <person name="Zhang Y."/>
            <person name="Obille A."/>
            <person name="Becker A."/>
            <person name="Abrahante J.E."/>
            <person name="Garbe J."/>
            <person name="Badalamenti J.P."/>
            <person name="Herman A."/>
            <person name="Mangelson H."/>
            <person name="Liachko I."/>
            <person name="Sullivan S."/>
            <person name="Sone E.D."/>
            <person name="Koren S."/>
            <person name="Silverstein K.A.T."/>
            <person name="Beckman K.B."/>
            <person name="Gohl D.M."/>
        </authorList>
    </citation>
    <scope>NUCLEOTIDE SEQUENCE</scope>
    <source>
        <strain evidence="1">Duluth1</strain>
        <tissue evidence="1">Whole animal</tissue>
    </source>
</reference>
<protein>
    <submittedName>
        <fullName evidence="1">Uncharacterized protein</fullName>
    </submittedName>
</protein>
<dbReference type="EMBL" id="JAIWYP010000014">
    <property type="protein sequence ID" value="KAH3711130.1"/>
    <property type="molecule type" value="Genomic_DNA"/>
</dbReference>
<proteinExistence type="predicted"/>
<sequence length="103" mass="11843">MYPPFSLLPRVLQKITQDAAEVVLVCPLWSSSETGVEIQKKILIGILLKKDSFSEWKDFYESKSSNDNSSVFHTVDGVESDFDHLVFPKKSLTMITWCFLRRV</sequence>
<dbReference type="Proteomes" id="UP000828390">
    <property type="component" value="Unassembled WGS sequence"/>
</dbReference>
<reference evidence="1" key="2">
    <citation type="submission" date="2020-11" db="EMBL/GenBank/DDBJ databases">
        <authorList>
            <person name="McCartney M.A."/>
            <person name="Auch B."/>
            <person name="Kono T."/>
            <person name="Mallez S."/>
            <person name="Becker A."/>
            <person name="Gohl D.M."/>
            <person name="Silverstein K.A.T."/>
            <person name="Koren S."/>
            <person name="Bechman K.B."/>
            <person name="Herman A."/>
            <person name="Abrahante J.E."/>
            <person name="Garbe J."/>
        </authorList>
    </citation>
    <scope>NUCLEOTIDE SEQUENCE</scope>
    <source>
        <strain evidence="1">Duluth1</strain>
        <tissue evidence="1">Whole animal</tissue>
    </source>
</reference>
<gene>
    <name evidence="1" type="ORF">DPMN_070630</name>
</gene>
<evidence type="ECO:0000313" key="1">
    <source>
        <dbReference type="EMBL" id="KAH3711130.1"/>
    </source>
</evidence>
<keyword evidence="2" id="KW-1185">Reference proteome</keyword>
<accession>A0A9D3Z5T3</accession>
<evidence type="ECO:0000313" key="2">
    <source>
        <dbReference type="Proteomes" id="UP000828390"/>
    </source>
</evidence>
<name>A0A9D3Z5T3_DREPO</name>
<comment type="caution">
    <text evidence="1">The sequence shown here is derived from an EMBL/GenBank/DDBJ whole genome shotgun (WGS) entry which is preliminary data.</text>
</comment>